<name>A0A1J5PWI7_9ZZZZ</name>
<reference evidence="1" key="1">
    <citation type="submission" date="2016-10" db="EMBL/GenBank/DDBJ databases">
        <title>Sequence of Gallionella enrichment culture.</title>
        <authorList>
            <person name="Poehlein A."/>
            <person name="Muehling M."/>
            <person name="Daniel R."/>
        </authorList>
    </citation>
    <scope>NUCLEOTIDE SEQUENCE</scope>
</reference>
<dbReference type="EMBL" id="MLJW01003378">
    <property type="protein sequence ID" value="OIQ72191.1"/>
    <property type="molecule type" value="Genomic_DNA"/>
</dbReference>
<dbReference type="AlphaFoldDB" id="A0A1J5PWI7"/>
<accession>A0A1J5PWI7</accession>
<gene>
    <name evidence="1" type="ORF">GALL_461870</name>
</gene>
<protein>
    <submittedName>
        <fullName evidence="1">Uncharacterized protein</fullName>
    </submittedName>
</protein>
<organism evidence="1">
    <name type="scientific">mine drainage metagenome</name>
    <dbReference type="NCBI Taxonomy" id="410659"/>
    <lineage>
        <taxon>unclassified sequences</taxon>
        <taxon>metagenomes</taxon>
        <taxon>ecological metagenomes</taxon>
    </lineage>
</organism>
<sequence length="125" mass="14148">MNIQGVTILRDSEADQALEMTRGGSRYHYDFDEAFTRAGWEQYDTEQDASYFGVWVKADERKVFTYAEGDRILEIADTQEEFVALLQRMTNFYGVVPPVAVGFDGNGRTDFYAPRPGDSLLAQVA</sequence>
<proteinExistence type="predicted"/>
<comment type="caution">
    <text evidence="1">The sequence shown here is derived from an EMBL/GenBank/DDBJ whole genome shotgun (WGS) entry which is preliminary data.</text>
</comment>
<evidence type="ECO:0000313" key="1">
    <source>
        <dbReference type="EMBL" id="OIQ72191.1"/>
    </source>
</evidence>